<evidence type="ECO:0000259" key="1">
    <source>
        <dbReference type="Pfam" id="PF00535"/>
    </source>
</evidence>
<dbReference type="Gene3D" id="3.90.550.10">
    <property type="entry name" value="Spore Coat Polysaccharide Biosynthesis Protein SpsA, Chain A"/>
    <property type="match status" value="1"/>
</dbReference>
<keyword evidence="2" id="KW-0808">Transferase</keyword>
<dbReference type="Proteomes" id="UP000525336">
    <property type="component" value="Unassembled WGS sequence"/>
</dbReference>
<dbReference type="SUPFAM" id="SSF53448">
    <property type="entry name" value="Nucleotide-diphospho-sugar transferases"/>
    <property type="match status" value="1"/>
</dbReference>
<reference evidence="2 3" key="1">
    <citation type="submission" date="2019-09" db="EMBL/GenBank/DDBJ databases">
        <title>Draft genome sequencing and comparative genomics of hatchery-associated Vibrios.</title>
        <authorList>
            <person name="Kehlet-Delgado H."/>
            <person name="Mueller R.S."/>
        </authorList>
    </citation>
    <scope>NUCLEOTIDE SEQUENCE [LARGE SCALE GENOMIC DNA]</scope>
    <source>
        <strain evidence="2 3">00-90-10</strain>
    </source>
</reference>
<comment type="caution">
    <text evidence="2">The sequence shown here is derived from an EMBL/GenBank/DDBJ whole genome shotgun (WGS) entry which is preliminary data.</text>
</comment>
<accession>A0A7Y4DUF9</accession>
<dbReference type="InterPro" id="IPR001173">
    <property type="entry name" value="Glyco_trans_2-like"/>
</dbReference>
<dbReference type="GO" id="GO:0016758">
    <property type="term" value="F:hexosyltransferase activity"/>
    <property type="evidence" value="ECO:0007669"/>
    <property type="project" value="UniProtKB-ARBA"/>
</dbReference>
<evidence type="ECO:0000313" key="2">
    <source>
        <dbReference type="EMBL" id="NOH36352.1"/>
    </source>
</evidence>
<dbReference type="RefSeq" id="WP_171369486.1">
    <property type="nucleotide sequence ID" value="NZ_VTXW01000046.1"/>
</dbReference>
<name>A0A7Y4DUF9_9VIBR</name>
<proteinExistence type="predicted"/>
<dbReference type="EMBL" id="VTXW01000046">
    <property type="protein sequence ID" value="NOH36352.1"/>
    <property type="molecule type" value="Genomic_DNA"/>
</dbReference>
<dbReference type="PANTHER" id="PTHR22916:SF3">
    <property type="entry name" value="UDP-GLCNAC:BETAGAL BETA-1,3-N-ACETYLGLUCOSAMINYLTRANSFERASE-LIKE PROTEIN 1"/>
    <property type="match status" value="1"/>
</dbReference>
<protein>
    <submittedName>
        <fullName evidence="2">Glycosyltransferase</fullName>
    </submittedName>
</protein>
<sequence>MNKVLVLMTTYNESLEHLSEAINSLKEQTYTNFDVIIIVDKPDVDEIIKGYLSNLATLDGRFNIYINKFNLGLANSLNLAFDIMKDKDYAYIARMDADDISFPNRFEEQVKYLDNAKDADLIGTSAITINEQSDVTGEFNVKLGSVDLDYGSDSIHPSWMMRFYIFARLSGYRDFRCSQDYDFLCRAKLAGFKIKNINEKLLYYRIRPNSIGASKKLIQRRIKYHISKNYRGGNLLNVVEPVLNENIMTRLFEYIEANKKQSRIKYVLMIFSLYHVRNFYLLFKKRSKK</sequence>
<dbReference type="Pfam" id="PF00535">
    <property type="entry name" value="Glycos_transf_2"/>
    <property type="match status" value="1"/>
</dbReference>
<dbReference type="PANTHER" id="PTHR22916">
    <property type="entry name" value="GLYCOSYLTRANSFERASE"/>
    <property type="match status" value="1"/>
</dbReference>
<gene>
    <name evidence="2" type="ORF">F0245_23925</name>
</gene>
<organism evidence="2 3">
    <name type="scientific">Vibrio chagasii</name>
    <dbReference type="NCBI Taxonomy" id="170679"/>
    <lineage>
        <taxon>Bacteria</taxon>
        <taxon>Pseudomonadati</taxon>
        <taxon>Pseudomonadota</taxon>
        <taxon>Gammaproteobacteria</taxon>
        <taxon>Vibrionales</taxon>
        <taxon>Vibrionaceae</taxon>
        <taxon>Vibrio</taxon>
    </lineage>
</organism>
<evidence type="ECO:0000313" key="3">
    <source>
        <dbReference type="Proteomes" id="UP000525336"/>
    </source>
</evidence>
<feature type="domain" description="Glycosyltransferase 2-like" evidence="1">
    <location>
        <begin position="6"/>
        <end position="126"/>
    </location>
</feature>
<dbReference type="AlphaFoldDB" id="A0A7Y4DUF9"/>
<dbReference type="InterPro" id="IPR029044">
    <property type="entry name" value="Nucleotide-diphossugar_trans"/>
</dbReference>